<organism evidence="1 3">
    <name type="scientific">Rozella allomycis (strain CSF55)</name>
    <dbReference type="NCBI Taxonomy" id="988480"/>
    <lineage>
        <taxon>Eukaryota</taxon>
        <taxon>Fungi</taxon>
        <taxon>Fungi incertae sedis</taxon>
        <taxon>Cryptomycota</taxon>
        <taxon>Cryptomycota incertae sedis</taxon>
        <taxon>Rozella</taxon>
    </lineage>
</organism>
<keyword evidence="3" id="KW-1185">Reference proteome</keyword>
<proteinExistence type="predicted"/>
<dbReference type="EMBL" id="KE560926">
    <property type="protein sequence ID" value="EPZ34697.1"/>
    <property type="molecule type" value="Genomic_DNA"/>
</dbReference>
<evidence type="ECO:0000313" key="1">
    <source>
        <dbReference type="EMBL" id="EPZ34697.1"/>
    </source>
</evidence>
<accession>A0A075AWS2</accession>
<evidence type="ECO:0000313" key="4">
    <source>
        <dbReference type="Proteomes" id="UP000281549"/>
    </source>
</evidence>
<dbReference type="HOGENOM" id="CLU_2238149_0_0_1"/>
<protein>
    <submittedName>
        <fullName evidence="1">Uncharacterized protein</fullName>
    </submittedName>
</protein>
<dbReference type="EMBL" id="ML004950">
    <property type="protein sequence ID" value="RKP21499.1"/>
    <property type="molecule type" value="Genomic_DNA"/>
</dbReference>
<dbReference type="Proteomes" id="UP000030755">
    <property type="component" value="Unassembled WGS sequence"/>
</dbReference>
<dbReference type="AlphaFoldDB" id="A0A075AWS2"/>
<reference evidence="1 3" key="1">
    <citation type="journal article" date="2013" name="Curr. Biol.">
        <title>Shared signatures of parasitism and phylogenomics unite Cryptomycota and microsporidia.</title>
        <authorList>
            <person name="James T.Y."/>
            <person name="Pelin A."/>
            <person name="Bonen L."/>
            <person name="Ahrendt S."/>
            <person name="Sain D."/>
            <person name="Corradi N."/>
            <person name="Stajich J.E."/>
        </authorList>
    </citation>
    <scope>NUCLEOTIDE SEQUENCE [LARGE SCALE GENOMIC DNA]</scope>
    <source>
        <strain evidence="1 3">CSF55</strain>
        <strain evidence="1 3">CSF55</strain>
    </source>
</reference>
<dbReference type="Proteomes" id="UP000281549">
    <property type="component" value="Unassembled WGS sequence"/>
</dbReference>
<gene>
    <name evidence="1" type="ORF">O9G_002761</name>
    <name evidence="2" type="ORF">ROZALSC1DRAFT_27114</name>
</gene>
<evidence type="ECO:0000313" key="3">
    <source>
        <dbReference type="Proteomes" id="UP000030755"/>
    </source>
</evidence>
<reference evidence="2" key="3">
    <citation type="submission" date="2018-08" db="EMBL/GenBank/DDBJ databases">
        <title>Leveraging single-cell genomics to expand the Fungal Tree of Life.</title>
        <authorList>
            <consortium name="DOE Joint Genome Institute"/>
            <person name="Ahrendt S.R."/>
            <person name="Quandt C.A."/>
            <person name="Ciobanu D."/>
            <person name="Clum A."/>
            <person name="Salamov A."/>
            <person name="Andreopoulos B."/>
            <person name="Cheng J.-F."/>
            <person name="Woyke T."/>
            <person name="Pelin A."/>
            <person name="Henrissat B."/>
            <person name="Reynolds N."/>
            <person name="Benny G.L."/>
            <person name="Smith M.E."/>
            <person name="James T.Y."/>
            <person name="Grigoriev I.V."/>
        </authorList>
    </citation>
    <scope>NUCLEOTIDE SEQUENCE</scope>
    <source>
        <strain evidence="2">CSF55</strain>
    </source>
</reference>
<dbReference type="Gene3D" id="1.10.510.10">
    <property type="entry name" value="Transferase(Phosphotransferase) domain 1"/>
    <property type="match status" value="1"/>
</dbReference>
<evidence type="ECO:0000313" key="2">
    <source>
        <dbReference type="EMBL" id="RKP21499.1"/>
    </source>
</evidence>
<name>A0A075AWS2_ROZAC</name>
<sequence>MQSTIKKLLIKVPQKRLGNENGIADIKSEKIFVNVQWALLHNKVPPLRHINTYCETAEENPEKISLRNALEKYFFKNVMPSDETAFSDFESITMVENLHEAQQGK</sequence>
<reference evidence="4" key="2">
    <citation type="journal article" date="2018" name="Nat. Microbiol.">
        <title>Leveraging single-cell genomics to expand the fungal tree of life.</title>
        <authorList>
            <person name="Ahrendt S.R."/>
            <person name="Quandt C.A."/>
            <person name="Ciobanu D."/>
            <person name="Clum A."/>
            <person name="Salamov A."/>
            <person name="Andreopoulos B."/>
            <person name="Cheng J.F."/>
            <person name="Woyke T."/>
            <person name="Pelin A."/>
            <person name="Henrissat B."/>
            <person name="Reynolds N.K."/>
            <person name="Benny G.L."/>
            <person name="Smith M.E."/>
            <person name="James T.Y."/>
            <person name="Grigoriev I.V."/>
        </authorList>
    </citation>
    <scope>NUCLEOTIDE SEQUENCE [LARGE SCALE GENOMIC DNA]</scope>
    <source>
        <strain evidence="4">CSF55</strain>
    </source>
</reference>